<dbReference type="Gene3D" id="1.20.1280.50">
    <property type="match status" value="1"/>
</dbReference>
<reference evidence="1" key="1">
    <citation type="submission" date="2015-06" db="UniProtKB">
        <authorList>
            <consortium name="EnsemblPlants"/>
        </authorList>
    </citation>
    <scope>IDENTIFICATION</scope>
</reference>
<dbReference type="EnsemblPlants" id="EMT21236">
    <property type="protein sequence ID" value="EMT21236"/>
    <property type="gene ID" value="F775_16897"/>
</dbReference>
<accession>M8CDL4</accession>
<dbReference type="PANTHER" id="PTHR36140:SF2">
    <property type="entry name" value="OS01G0152950 PROTEIN"/>
    <property type="match status" value="1"/>
</dbReference>
<dbReference type="PANTHER" id="PTHR36140">
    <property type="entry name" value="F-BOX DOMAIN-CONTAINING PROTEIN-RELATED"/>
    <property type="match status" value="1"/>
</dbReference>
<name>M8CDL4_AEGTA</name>
<dbReference type="InterPro" id="IPR036047">
    <property type="entry name" value="F-box-like_dom_sf"/>
</dbReference>
<dbReference type="SUPFAM" id="SSF81383">
    <property type="entry name" value="F-box domain"/>
    <property type="match status" value="1"/>
</dbReference>
<evidence type="ECO:0008006" key="2">
    <source>
        <dbReference type="Google" id="ProtNLM"/>
    </source>
</evidence>
<sequence length="372" mass="41896">MLFNYGNTPRLGIQAAKIDPWAKARAADDLLLEIFARVRDVLDLLHCAGTCSHWFRLISCPAFLRRLRLLPENEGRNTSFLVGAFWQHTVLSSMESGPRISQSPPQFYGLDTLPRSTILVPPPPLQVSPDTYNSVPVVGAITGYALFTAADNYIHGDLRHPQQLAFQVLFTGVHSDRLVYAYSYSSTTNSWSPPLKCSQPSSITMCGPRTGVGTRGFAHWVYTDGINFYTLSIRVDATAVSLTKIPIQTMAFWSFGPCENKHDHSHEYEGEWVCSELMSKEAKGIQTVSFLVDGRGAMRLKKYEQHCFFTLDLDTKKMEPVMWGEDSRLCKEYSKNHVLYEMVWSSYLLQLTAMNQGGNKVIAPMHAGYYIL</sequence>
<dbReference type="CDD" id="cd09917">
    <property type="entry name" value="F-box_SF"/>
    <property type="match status" value="1"/>
</dbReference>
<evidence type="ECO:0000313" key="1">
    <source>
        <dbReference type="EnsemblPlants" id="EMT21236"/>
    </source>
</evidence>
<organism evidence="1">
    <name type="scientific">Aegilops tauschii</name>
    <name type="common">Tausch's goatgrass</name>
    <name type="synonym">Aegilops squarrosa</name>
    <dbReference type="NCBI Taxonomy" id="37682"/>
    <lineage>
        <taxon>Eukaryota</taxon>
        <taxon>Viridiplantae</taxon>
        <taxon>Streptophyta</taxon>
        <taxon>Embryophyta</taxon>
        <taxon>Tracheophyta</taxon>
        <taxon>Spermatophyta</taxon>
        <taxon>Magnoliopsida</taxon>
        <taxon>Liliopsida</taxon>
        <taxon>Poales</taxon>
        <taxon>Poaceae</taxon>
        <taxon>BOP clade</taxon>
        <taxon>Pooideae</taxon>
        <taxon>Triticodae</taxon>
        <taxon>Triticeae</taxon>
        <taxon>Triticinae</taxon>
        <taxon>Aegilops</taxon>
    </lineage>
</organism>
<protein>
    <recommendedName>
        <fullName evidence="2">F-box domain-containing protein</fullName>
    </recommendedName>
</protein>
<dbReference type="ExpressionAtlas" id="M8CDL4">
    <property type="expression patterns" value="baseline"/>
</dbReference>
<proteinExistence type="predicted"/>
<dbReference type="AlphaFoldDB" id="M8CDL4"/>